<accession>A0AAP3DID1</accession>
<comment type="caution">
    <text evidence="2">The sequence shown here is derived from an EMBL/GenBank/DDBJ whole genome shotgun (WGS) entry which is preliminary data.</text>
</comment>
<name>A0AAP3DID1_BRELA</name>
<feature type="coiled-coil region" evidence="1">
    <location>
        <begin position="25"/>
        <end position="59"/>
    </location>
</feature>
<dbReference type="AlphaFoldDB" id="A0AAP3DID1"/>
<dbReference type="Proteomes" id="UP001077662">
    <property type="component" value="Unassembled WGS sequence"/>
</dbReference>
<sequence length="175" mass="20591">MNTSLADSARLRSLITETSNISELLKSEEHSLKDTVRQIEQLEKKQIEMQRKVNELKTTQGDNILEMMELMAKIVFDRLENVYKDDPDSFYDEGVIDLQQDDLFAQETDKVIELFEYHDEIYSREDIHEYVWDKLDHSVFNEAEKNIREIYQDSVSCQKDSLGYHGLSQQDFLVG</sequence>
<gene>
    <name evidence="2" type="ORF">O0554_17890</name>
</gene>
<proteinExistence type="predicted"/>
<evidence type="ECO:0000313" key="2">
    <source>
        <dbReference type="EMBL" id="MCZ0808761.1"/>
    </source>
</evidence>
<dbReference type="EMBL" id="JAPTNE010000024">
    <property type="protein sequence ID" value="MCZ0808761.1"/>
    <property type="molecule type" value="Genomic_DNA"/>
</dbReference>
<evidence type="ECO:0000313" key="3">
    <source>
        <dbReference type="Proteomes" id="UP001077662"/>
    </source>
</evidence>
<dbReference type="RefSeq" id="WP_258434209.1">
    <property type="nucleotide sequence ID" value="NZ_JANSGW010000024.1"/>
</dbReference>
<keyword evidence="1" id="KW-0175">Coiled coil</keyword>
<protein>
    <submittedName>
        <fullName evidence="2">Uncharacterized protein</fullName>
    </submittedName>
</protein>
<evidence type="ECO:0000256" key="1">
    <source>
        <dbReference type="SAM" id="Coils"/>
    </source>
</evidence>
<reference evidence="2" key="1">
    <citation type="submission" date="2022-09" db="EMBL/GenBank/DDBJ databases">
        <title>Genome analysis and characterization of larvicidal activity of Brevibacillus strains.</title>
        <authorList>
            <person name="Patrusheva E.V."/>
            <person name="Izotova A.O."/>
            <person name="Toshchakov S.V."/>
            <person name="Sineoky S.P."/>
        </authorList>
    </citation>
    <scope>NUCLEOTIDE SEQUENCE</scope>
    <source>
        <strain evidence="2">VKPM_B-13247</strain>
    </source>
</reference>
<organism evidence="2 3">
    <name type="scientific">Brevibacillus laterosporus</name>
    <name type="common">Bacillus laterosporus</name>
    <dbReference type="NCBI Taxonomy" id="1465"/>
    <lineage>
        <taxon>Bacteria</taxon>
        <taxon>Bacillati</taxon>
        <taxon>Bacillota</taxon>
        <taxon>Bacilli</taxon>
        <taxon>Bacillales</taxon>
        <taxon>Paenibacillaceae</taxon>
        <taxon>Brevibacillus</taxon>
    </lineage>
</organism>